<dbReference type="AlphaFoldDB" id="A0AAU9KGL9"/>
<organism evidence="1 2">
    <name type="scientific">Blepharisma stoltei</name>
    <dbReference type="NCBI Taxonomy" id="1481888"/>
    <lineage>
        <taxon>Eukaryota</taxon>
        <taxon>Sar</taxon>
        <taxon>Alveolata</taxon>
        <taxon>Ciliophora</taxon>
        <taxon>Postciliodesmatophora</taxon>
        <taxon>Heterotrichea</taxon>
        <taxon>Heterotrichida</taxon>
        <taxon>Blepharismidae</taxon>
        <taxon>Blepharisma</taxon>
    </lineage>
</organism>
<name>A0AAU9KGL9_9CILI</name>
<accession>A0AAU9KGL9</accession>
<protein>
    <submittedName>
        <fullName evidence="1">Uncharacterized protein</fullName>
    </submittedName>
</protein>
<dbReference type="Proteomes" id="UP001162131">
    <property type="component" value="Unassembled WGS sequence"/>
</dbReference>
<keyword evidence="2" id="KW-1185">Reference proteome</keyword>
<evidence type="ECO:0000313" key="1">
    <source>
        <dbReference type="EMBL" id="CAG9334863.1"/>
    </source>
</evidence>
<proteinExistence type="predicted"/>
<comment type="caution">
    <text evidence="1">The sequence shown here is derived from an EMBL/GenBank/DDBJ whole genome shotgun (WGS) entry which is preliminary data.</text>
</comment>
<sequence>MEYSTLDQLLDTAQDELAKLDPRRVHDILRKNGYRPSFMIIPSSEMQESFRQICLSLRSVGPNLKFLVESPSSAECSEEESCVPSVRKVAETILDITNISFSKHHLKSCLSVLALGNIELSLSIAHIDSIIKRYGGQPTQISFLDLKKDTGIEHYALLYFRTLAEAKFIYAKLAKDEENGRLGAILHRIPGSQHDSYVRWLNYRVLDPDFNWTAVILRSLPQNFSTEHLRIKLGGEFIFHAETPRFVNNYLCTILVLRRIEDAFIMIKKFKRSKFPGLIDIHPYSSIFKKPKNYVTTFGLDVVSKRLRQPVEVEPPVKIFKPNDTGSESDFQELELKTTGGSMEDGEIIDKEEIVIEQEYQLYEFPGVYWMKGMTELSHKGIKVKTLVEKDSR</sequence>
<gene>
    <name evidence="1" type="ORF">BSTOLATCC_MIC62448</name>
</gene>
<dbReference type="EMBL" id="CAJZBQ010000060">
    <property type="protein sequence ID" value="CAG9334863.1"/>
    <property type="molecule type" value="Genomic_DNA"/>
</dbReference>
<evidence type="ECO:0000313" key="2">
    <source>
        <dbReference type="Proteomes" id="UP001162131"/>
    </source>
</evidence>
<reference evidence="1" key="1">
    <citation type="submission" date="2021-09" db="EMBL/GenBank/DDBJ databases">
        <authorList>
            <consortium name="AG Swart"/>
            <person name="Singh M."/>
            <person name="Singh A."/>
            <person name="Seah K."/>
            <person name="Emmerich C."/>
        </authorList>
    </citation>
    <scope>NUCLEOTIDE SEQUENCE</scope>
    <source>
        <strain evidence="1">ATCC30299</strain>
    </source>
</reference>